<evidence type="ECO:0000313" key="1">
    <source>
        <dbReference type="EMBL" id="MCW7752735.1"/>
    </source>
</evidence>
<gene>
    <name evidence="1" type="ORF">OOT00_01890</name>
</gene>
<organism evidence="1 2">
    <name type="scientific">Desulfobotulus pelophilus</name>
    <dbReference type="NCBI Taxonomy" id="2823377"/>
    <lineage>
        <taxon>Bacteria</taxon>
        <taxon>Pseudomonadati</taxon>
        <taxon>Thermodesulfobacteriota</taxon>
        <taxon>Desulfobacteria</taxon>
        <taxon>Desulfobacterales</taxon>
        <taxon>Desulfobacteraceae</taxon>
        <taxon>Desulfobotulus</taxon>
    </lineage>
</organism>
<dbReference type="EMBL" id="JAPFPW010000001">
    <property type="protein sequence ID" value="MCW7752735.1"/>
    <property type="molecule type" value="Genomic_DNA"/>
</dbReference>
<evidence type="ECO:0000313" key="2">
    <source>
        <dbReference type="Proteomes" id="UP001209681"/>
    </source>
</evidence>
<keyword evidence="2" id="KW-1185">Reference proteome</keyword>
<sequence>MGQRFSDEEAIFLLKSLPNNPGAHILFRRGAGEGADLSACDFSLLAALKQITGGEPDQMERLFLQSVLGKRDKAKRPDYLKRTIDRVLGDISIAPMDEVFLRGLLSPVASVVAVDGIPENPKELLHLPWKLGSIQDYVFNRMPYPCRATAGLVALSAMSVILQKKFVIQSQKGLGFNEFYMVLAPTGFGKESLRGAVLDLMRAGVDRCRISREEVTALHHAAPSSAQGLHRLLEGNASIGLLADEFSIWLAQTRAGGYREETLKYAMECYGRAMGSIHPGHTASKENPYETVNHPRLSLFCTGTKEKLIEGLTGEQGQTGAYNRFLIFIGDRELPPKRYDGLIFEPEDGLVAFVADLLRRDPEKGVVRFSKEGWESYKTVDQKTAERVRRKDAVLGGRLGEQAIKIAGMIAVADGRMEIGADDIETAYAIRMGLYHRAAAIVKDEGNIGDLHPTMAAAEQIIGVLKKHPWLYRSALGKHSRRYKTLSPRCQKDVVDLLLRDGYCDATGKKLISCIHK</sequence>
<name>A0ABT3N5K2_9BACT</name>
<accession>A0ABT3N5K2</accession>
<comment type="caution">
    <text evidence="1">The sequence shown here is derived from an EMBL/GenBank/DDBJ whole genome shotgun (WGS) entry which is preliminary data.</text>
</comment>
<protein>
    <submittedName>
        <fullName evidence="1">DUF3987 domain-containing protein</fullName>
    </submittedName>
</protein>
<dbReference type="RefSeq" id="WP_265423596.1">
    <property type="nucleotide sequence ID" value="NZ_JAPFPW010000001.1"/>
</dbReference>
<proteinExistence type="predicted"/>
<reference evidence="1 2" key="1">
    <citation type="submission" date="2022-11" db="EMBL/GenBank/DDBJ databases">
        <title>Desulfobotulus tamanensis H1 sp. nov. - anaerobic, alkaliphilic, sulphate reducing bacterium isolated from terrestrial mud volcano.</title>
        <authorList>
            <person name="Frolova A."/>
            <person name="Merkel A.Y."/>
            <person name="Slobodkin A.I."/>
        </authorList>
    </citation>
    <scope>NUCLEOTIDE SEQUENCE [LARGE SCALE GENOMIC DNA]</scope>
    <source>
        <strain evidence="1 2">H1</strain>
    </source>
</reference>
<dbReference type="Proteomes" id="UP001209681">
    <property type="component" value="Unassembled WGS sequence"/>
</dbReference>